<dbReference type="InterPro" id="IPR011864">
    <property type="entry name" value="Phosphate_PstC"/>
</dbReference>
<dbReference type="GO" id="GO:0005315">
    <property type="term" value="F:phosphate transmembrane transporter activity"/>
    <property type="evidence" value="ECO:0007669"/>
    <property type="project" value="InterPro"/>
</dbReference>
<feature type="transmembrane region" description="Helical" evidence="5">
    <location>
        <begin position="283"/>
        <end position="304"/>
    </location>
</feature>
<evidence type="ECO:0000256" key="5">
    <source>
        <dbReference type="RuleBase" id="RU363032"/>
    </source>
</evidence>
<feature type="transmembrane region" description="Helical" evidence="5">
    <location>
        <begin position="55"/>
        <end position="77"/>
    </location>
</feature>
<feature type="transmembrane region" description="Helical" evidence="5">
    <location>
        <begin position="12"/>
        <end position="34"/>
    </location>
</feature>
<name>Q2NAW5_ERYLH</name>
<feature type="transmembrane region" description="Helical" evidence="5">
    <location>
        <begin position="442"/>
        <end position="464"/>
    </location>
</feature>
<proteinExistence type="inferred from homology"/>
<accession>Q2NAW5</accession>
<evidence type="ECO:0000256" key="2">
    <source>
        <dbReference type="ARBA" id="ARBA00022692"/>
    </source>
</evidence>
<feature type="domain" description="ABC transmembrane type-1" evidence="7">
    <location>
        <begin position="243"/>
        <end position="460"/>
    </location>
</feature>
<dbReference type="PANTHER" id="PTHR42727:SF1">
    <property type="entry name" value="PHOSPHATE TRANSPORT SYSTEM PERMEASE"/>
    <property type="match status" value="1"/>
</dbReference>
<comment type="caution">
    <text evidence="6">Lacks conserved residue(s) required for the propagation of feature annotation.</text>
</comment>
<dbReference type="GO" id="GO:0006817">
    <property type="term" value="P:phosphate ion transport"/>
    <property type="evidence" value="ECO:0007669"/>
    <property type="project" value="UniProtKB-KW"/>
</dbReference>
<evidence type="ECO:0000256" key="6">
    <source>
        <dbReference type="RuleBase" id="RU363054"/>
    </source>
</evidence>
<comment type="function">
    <text evidence="6">Part of the binding-protein-dependent transport system for phosphate; probably responsible for the translocation of the substrate across the membrane.</text>
</comment>
<dbReference type="KEGG" id="eli:ELI_05420"/>
<feature type="transmembrane region" description="Helical" evidence="5">
    <location>
        <begin position="136"/>
        <end position="159"/>
    </location>
</feature>
<dbReference type="STRING" id="314225.ELI_05420"/>
<evidence type="ECO:0000256" key="4">
    <source>
        <dbReference type="ARBA" id="ARBA00023136"/>
    </source>
</evidence>
<dbReference type="Proteomes" id="UP000008808">
    <property type="component" value="Chromosome"/>
</dbReference>
<protein>
    <recommendedName>
        <fullName evidence="6">Phosphate transport system permease protein</fullName>
    </recommendedName>
</protein>
<dbReference type="PROSITE" id="PS50928">
    <property type="entry name" value="ABC_TM1"/>
    <property type="match status" value="1"/>
</dbReference>
<reference evidence="9" key="1">
    <citation type="journal article" date="2009" name="J. Bacteriol.">
        <title>Complete genome sequence of Erythrobacter litoralis HTCC2594.</title>
        <authorList>
            <person name="Oh H.M."/>
            <person name="Giovannoni S.J."/>
            <person name="Ferriera S."/>
            <person name="Johnson J."/>
            <person name="Cho J.C."/>
        </authorList>
    </citation>
    <scope>NUCLEOTIDE SEQUENCE [LARGE SCALE GENOMIC DNA]</scope>
    <source>
        <strain evidence="9">HTCC2594</strain>
    </source>
</reference>
<keyword evidence="9" id="KW-1185">Reference proteome</keyword>
<keyword evidence="2 5" id="KW-0812">Transmembrane</keyword>
<dbReference type="InterPro" id="IPR000515">
    <property type="entry name" value="MetI-like"/>
</dbReference>
<feature type="transmembrane region" description="Helical" evidence="5">
    <location>
        <begin position="324"/>
        <end position="351"/>
    </location>
</feature>
<evidence type="ECO:0000313" key="9">
    <source>
        <dbReference type="Proteomes" id="UP000008808"/>
    </source>
</evidence>
<feature type="transmembrane region" description="Helical" evidence="5">
    <location>
        <begin position="372"/>
        <end position="393"/>
    </location>
</feature>
<evidence type="ECO:0000256" key="1">
    <source>
        <dbReference type="ARBA" id="ARBA00004651"/>
    </source>
</evidence>
<dbReference type="InterPro" id="IPR022182">
    <property type="entry name" value="PstC_N"/>
</dbReference>
<evidence type="ECO:0000256" key="3">
    <source>
        <dbReference type="ARBA" id="ARBA00022989"/>
    </source>
</evidence>
<dbReference type="SUPFAM" id="SSF161098">
    <property type="entry name" value="MetI-like"/>
    <property type="match status" value="1"/>
</dbReference>
<gene>
    <name evidence="8" type="ordered locus">ELI_05420</name>
</gene>
<keyword evidence="5" id="KW-0813">Transport</keyword>
<keyword evidence="4 5" id="KW-0472">Membrane</keyword>
<dbReference type="GO" id="GO:0005886">
    <property type="term" value="C:plasma membrane"/>
    <property type="evidence" value="ECO:0007669"/>
    <property type="project" value="UniProtKB-SubCell"/>
</dbReference>
<organism evidence="8 9">
    <name type="scientific">Erythrobacter litoralis (strain HTCC2594)</name>
    <dbReference type="NCBI Taxonomy" id="314225"/>
    <lineage>
        <taxon>Bacteria</taxon>
        <taxon>Pseudomonadati</taxon>
        <taxon>Pseudomonadota</taxon>
        <taxon>Alphaproteobacteria</taxon>
        <taxon>Sphingomonadales</taxon>
        <taxon>Erythrobacteraceae</taxon>
        <taxon>Erythrobacter/Porphyrobacter group</taxon>
        <taxon>Erythrobacter</taxon>
    </lineage>
</organism>
<dbReference type="Pfam" id="PF12501">
    <property type="entry name" value="DUF3708"/>
    <property type="match status" value="1"/>
</dbReference>
<comment type="subcellular location">
    <subcellularLocation>
        <location evidence="6">Cell inner membrane</location>
        <topology evidence="6">Multi-pass membrane protein</topology>
    </subcellularLocation>
    <subcellularLocation>
        <location evidence="1 5">Cell membrane</location>
        <topology evidence="1 5">Multi-pass membrane protein</topology>
    </subcellularLocation>
</comment>
<dbReference type="Gene3D" id="1.10.3720.10">
    <property type="entry name" value="MetI-like"/>
    <property type="match status" value="1"/>
</dbReference>
<sequence>MIDLNLERFEFMSPAFLILLALGLGLVGWLAGRARAWTFLRANRETPIAARPNYHAWYVALWIAVPLLLFAALWMALSPTLIMQSVLASPAAQALPEFGFQRDTILSEARAVATGGAQDVFNPAARDLVEPFRSAISFYNTIGIALALSMALVAGIWAYTRLKPDFRARTRVEKVVMAVLLLASLVAILTTFGILASLIFETIRFFGMVSPIDFLFGTSWNPDPMSNPEAPQGDRYGAIPLFWGTLFIGAIIAMIVAIPLGLMSAIYLTQYATPKWRRWLKPALEILAGVPTVVYGYFAALTVAPMIRDAAISIGISNASSESALAAGLVMGVMIIPFVSSMADDSIAAVPQAMRDGSLAMGATQSETIKRVLIPAALPGIVAGIMLAISRAIGETMIVVMAASTAANLTANPLEAMTTVTVQIVALLTGEGSFDHPATLSAFALGFVLFMVTLGLNFIALSVVKRFREAYE</sequence>
<keyword evidence="6" id="KW-0592">Phosphate transport</keyword>
<dbReference type="HOGENOM" id="CLU_033621_1_1_5"/>
<dbReference type="CDD" id="cd06261">
    <property type="entry name" value="TM_PBP2"/>
    <property type="match status" value="1"/>
</dbReference>
<feature type="transmembrane region" description="Helical" evidence="5">
    <location>
        <begin position="241"/>
        <end position="262"/>
    </location>
</feature>
<dbReference type="eggNOG" id="COG0573">
    <property type="taxonomic scope" value="Bacteria"/>
</dbReference>
<dbReference type="PANTHER" id="PTHR42727">
    <property type="entry name" value="PHOSPHATE TRANSPORT SYSTEM PERMEASE PROTEIN"/>
    <property type="match status" value="1"/>
</dbReference>
<dbReference type="EMBL" id="CP000157">
    <property type="protein sequence ID" value="ABC63176.1"/>
    <property type="molecule type" value="Genomic_DNA"/>
</dbReference>
<evidence type="ECO:0000313" key="8">
    <source>
        <dbReference type="EMBL" id="ABC63176.1"/>
    </source>
</evidence>
<dbReference type="Pfam" id="PF00528">
    <property type="entry name" value="BPD_transp_1"/>
    <property type="match status" value="1"/>
</dbReference>
<comment type="similarity">
    <text evidence="6">Belongs to the binding-protein-dependent transport system permease family. CysTW subfamily.</text>
</comment>
<dbReference type="AlphaFoldDB" id="Q2NAW5"/>
<keyword evidence="3 5" id="KW-1133">Transmembrane helix</keyword>
<feature type="transmembrane region" description="Helical" evidence="5">
    <location>
        <begin position="179"/>
        <end position="200"/>
    </location>
</feature>
<dbReference type="NCBIfam" id="TIGR02138">
    <property type="entry name" value="phosphate_pstC"/>
    <property type="match status" value="1"/>
</dbReference>
<keyword evidence="6" id="KW-0997">Cell inner membrane</keyword>
<evidence type="ECO:0000259" key="7">
    <source>
        <dbReference type="PROSITE" id="PS50928"/>
    </source>
</evidence>
<dbReference type="InterPro" id="IPR035906">
    <property type="entry name" value="MetI-like_sf"/>
</dbReference>
<keyword evidence="6" id="KW-1003">Cell membrane</keyword>